<protein>
    <recommendedName>
        <fullName evidence="3">HTH CENPB-type domain-containing protein</fullName>
    </recommendedName>
</protein>
<dbReference type="VEuPathDB" id="FungiDB:H310_08384"/>
<dbReference type="EMBL" id="QUSY01001645">
    <property type="protein sequence ID" value="RHY24200.1"/>
    <property type="molecule type" value="Genomic_DNA"/>
</dbReference>
<name>A0A418AJR4_9STRA</name>
<organism evidence="1 2">
    <name type="scientific">Aphanomyces invadans</name>
    <dbReference type="NCBI Taxonomy" id="157072"/>
    <lineage>
        <taxon>Eukaryota</taxon>
        <taxon>Sar</taxon>
        <taxon>Stramenopiles</taxon>
        <taxon>Oomycota</taxon>
        <taxon>Saprolegniomycetes</taxon>
        <taxon>Saprolegniales</taxon>
        <taxon>Verrucalvaceae</taxon>
        <taxon>Aphanomyces</taxon>
    </lineage>
</organism>
<evidence type="ECO:0000313" key="2">
    <source>
        <dbReference type="Proteomes" id="UP000285060"/>
    </source>
</evidence>
<reference evidence="1 2" key="1">
    <citation type="submission" date="2018-08" db="EMBL/GenBank/DDBJ databases">
        <title>Aphanomyces genome sequencing and annotation.</title>
        <authorList>
            <person name="Minardi D."/>
            <person name="Oidtmann B."/>
            <person name="Van Der Giezen M."/>
            <person name="Studholme D.J."/>
        </authorList>
    </citation>
    <scope>NUCLEOTIDE SEQUENCE [LARGE SCALE GENOMIC DNA]</scope>
    <source>
        <strain evidence="1 2">NJM0002</strain>
    </source>
</reference>
<sequence>MVLSVNEIIMLLTLVKSKSARHMLMQLYIFQFIEPPLLPKVCFVLDNYSDSNTLLDFRFDVAGIKRLGYLLGLPAVITLEVAKDVGLKEHEFKASQPWITSFMKRWKLTMRAKTRSGQSNLERGQAALAEFNSRIRNLVATEDIEEIYNAEQTVINYVYIPKTTVDGAGSKAVWIRCSGQEKDRITEMLLADTKGTKYPMFLVLKSKASKSKEKVVENLAQ</sequence>
<dbReference type="Proteomes" id="UP000285060">
    <property type="component" value="Unassembled WGS sequence"/>
</dbReference>
<accession>A0A418AJR4</accession>
<gene>
    <name evidence="1" type="ORF">DYB32_008945</name>
</gene>
<evidence type="ECO:0000313" key="1">
    <source>
        <dbReference type="EMBL" id="RHY24200.1"/>
    </source>
</evidence>
<proteinExistence type="predicted"/>
<dbReference type="AlphaFoldDB" id="A0A418AJR4"/>
<keyword evidence="2" id="KW-1185">Reference proteome</keyword>
<comment type="caution">
    <text evidence="1">The sequence shown here is derived from an EMBL/GenBank/DDBJ whole genome shotgun (WGS) entry which is preliminary data.</text>
</comment>
<evidence type="ECO:0008006" key="3">
    <source>
        <dbReference type="Google" id="ProtNLM"/>
    </source>
</evidence>